<dbReference type="PANTHER" id="PTHR42776:SF27">
    <property type="entry name" value="DIPEPTIDYL PEPTIDASE FAMILY MEMBER 6"/>
    <property type="match status" value="1"/>
</dbReference>
<evidence type="ECO:0000256" key="1">
    <source>
        <dbReference type="ARBA" id="ARBA00022801"/>
    </source>
</evidence>
<dbReference type="Proteomes" id="UP000774000">
    <property type="component" value="Unassembled WGS sequence"/>
</dbReference>
<dbReference type="InterPro" id="IPR001375">
    <property type="entry name" value="Peptidase_S9_cat"/>
</dbReference>
<protein>
    <submittedName>
        <fullName evidence="3">Dipeptidyl aminopeptidase/acylaminoacyl peptidase</fullName>
    </submittedName>
</protein>
<dbReference type="GO" id="GO:0004252">
    <property type="term" value="F:serine-type endopeptidase activity"/>
    <property type="evidence" value="ECO:0007669"/>
    <property type="project" value="TreeGrafter"/>
</dbReference>
<dbReference type="RefSeq" id="WP_204703185.1">
    <property type="nucleotide sequence ID" value="NZ_JAFBDQ010000029.1"/>
</dbReference>
<dbReference type="InterPro" id="IPR029058">
    <property type="entry name" value="AB_hydrolase_fold"/>
</dbReference>
<dbReference type="Gene3D" id="3.40.50.1820">
    <property type="entry name" value="alpha/beta hydrolase"/>
    <property type="match status" value="1"/>
</dbReference>
<dbReference type="AlphaFoldDB" id="A0A938XWL6"/>
<name>A0A938XWL6_9FIRM</name>
<evidence type="ECO:0000259" key="2">
    <source>
        <dbReference type="Pfam" id="PF00326"/>
    </source>
</evidence>
<dbReference type="PANTHER" id="PTHR42776">
    <property type="entry name" value="SERINE PEPTIDASE S9 FAMILY MEMBER"/>
    <property type="match status" value="1"/>
</dbReference>
<keyword evidence="4" id="KW-1185">Reference proteome</keyword>
<dbReference type="EMBL" id="JAFBDQ010000029">
    <property type="protein sequence ID" value="MBM7558154.1"/>
    <property type="molecule type" value="Genomic_DNA"/>
</dbReference>
<evidence type="ECO:0000313" key="3">
    <source>
        <dbReference type="EMBL" id="MBM7558154.1"/>
    </source>
</evidence>
<accession>A0A938XWL6</accession>
<dbReference type="GO" id="GO:0006508">
    <property type="term" value="P:proteolysis"/>
    <property type="evidence" value="ECO:0007669"/>
    <property type="project" value="InterPro"/>
</dbReference>
<proteinExistence type="predicted"/>
<feature type="domain" description="Peptidase S9 prolyl oligopeptidase catalytic" evidence="2">
    <location>
        <begin position="101"/>
        <end position="295"/>
    </location>
</feature>
<gene>
    <name evidence="3" type="ORF">JOC47_003024</name>
</gene>
<dbReference type="GO" id="GO:0004177">
    <property type="term" value="F:aminopeptidase activity"/>
    <property type="evidence" value="ECO:0007669"/>
    <property type="project" value="UniProtKB-KW"/>
</dbReference>
<reference evidence="3" key="1">
    <citation type="submission" date="2021-01" db="EMBL/GenBank/DDBJ databases">
        <title>Genomic Encyclopedia of Type Strains, Phase IV (KMG-IV): sequencing the most valuable type-strain genomes for metagenomic binning, comparative biology and taxonomic classification.</title>
        <authorList>
            <person name="Goeker M."/>
        </authorList>
    </citation>
    <scope>NUCLEOTIDE SEQUENCE</scope>
    <source>
        <strain evidence="3">DSM 23230</strain>
    </source>
</reference>
<organism evidence="3 4">
    <name type="scientific">Halanaerobacter jeridensis</name>
    <dbReference type="NCBI Taxonomy" id="706427"/>
    <lineage>
        <taxon>Bacteria</taxon>
        <taxon>Bacillati</taxon>
        <taxon>Bacillota</taxon>
        <taxon>Clostridia</taxon>
        <taxon>Halanaerobiales</taxon>
        <taxon>Halobacteroidaceae</taxon>
        <taxon>Halanaerobacter</taxon>
    </lineage>
</organism>
<evidence type="ECO:0000313" key="4">
    <source>
        <dbReference type="Proteomes" id="UP000774000"/>
    </source>
</evidence>
<keyword evidence="3" id="KW-0031">Aminopeptidase</keyword>
<keyword evidence="1" id="KW-0378">Hydrolase</keyword>
<keyword evidence="3" id="KW-0645">Protease</keyword>
<dbReference type="Pfam" id="PF00326">
    <property type="entry name" value="Peptidase_S9"/>
    <property type="match status" value="1"/>
</dbReference>
<sequence>MKQDLDSLKNSNGKIISQKKLSMMPYAKSKSRFNEAQLKSLKENLFNKCKYYKIKYLSDKLKIEGFVIRPKENGKHPVIIFNRGGNREFGKVNKNKLIWLSSFASQGYVVIASQYRGVDGGQGKEELGGKDINDVLNLVPLAKSLKFVNKDKIGMLGFSRGGMMTYLAIKNNVDIEAAAVIGGVSNLIQNYKDRGMKMKKVYEELIGGSPSKYKQEYKDRSAYYWPGEIDVPVLIMHGEWDSKVDVKQAKNLSERLNNEDKDYKLMIFPNSYHGLRNKGEKRDRKIIEWFDNYLKD</sequence>
<comment type="caution">
    <text evidence="3">The sequence shown here is derived from an EMBL/GenBank/DDBJ whole genome shotgun (WGS) entry which is preliminary data.</text>
</comment>
<dbReference type="SUPFAM" id="SSF53474">
    <property type="entry name" value="alpha/beta-Hydrolases"/>
    <property type="match status" value="1"/>
</dbReference>